<gene>
    <name evidence="1" type="ORF">FISHEDRAFT_59859</name>
</gene>
<keyword evidence="2" id="KW-1185">Reference proteome</keyword>
<name>A0A0D7A9N9_9AGAR</name>
<organism evidence="1 2">
    <name type="scientific">Fistulina hepatica ATCC 64428</name>
    <dbReference type="NCBI Taxonomy" id="1128425"/>
    <lineage>
        <taxon>Eukaryota</taxon>
        <taxon>Fungi</taxon>
        <taxon>Dikarya</taxon>
        <taxon>Basidiomycota</taxon>
        <taxon>Agaricomycotina</taxon>
        <taxon>Agaricomycetes</taxon>
        <taxon>Agaricomycetidae</taxon>
        <taxon>Agaricales</taxon>
        <taxon>Fistulinaceae</taxon>
        <taxon>Fistulina</taxon>
    </lineage>
</organism>
<dbReference type="Proteomes" id="UP000054144">
    <property type="component" value="Unassembled WGS sequence"/>
</dbReference>
<sequence>MPEYPENIAFCRTIQKALVDEAWKMKRPALGHLEIFLVTFTTGTTTKLYTTFTVDSKEFGSSTQHSVPLDQLNTHTAKRLKESKYTACQYLMATEKVKGPVLINTWGKYMFIAAGHGLEGHPIVMNISDFHEMTVESVSGPNPNKMKAEKLWQFPLPEWFVEPHL</sequence>
<proteinExistence type="predicted"/>
<dbReference type="EMBL" id="KN882012">
    <property type="protein sequence ID" value="KIY47114.1"/>
    <property type="molecule type" value="Genomic_DNA"/>
</dbReference>
<accession>A0A0D7A9N9</accession>
<evidence type="ECO:0000313" key="1">
    <source>
        <dbReference type="EMBL" id="KIY47114.1"/>
    </source>
</evidence>
<reference evidence="1 2" key="1">
    <citation type="journal article" date="2015" name="Fungal Genet. Biol.">
        <title>Evolution of novel wood decay mechanisms in Agaricales revealed by the genome sequences of Fistulina hepatica and Cylindrobasidium torrendii.</title>
        <authorList>
            <person name="Floudas D."/>
            <person name="Held B.W."/>
            <person name="Riley R."/>
            <person name="Nagy L.G."/>
            <person name="Koehler G."/>
            <person name="Ransdell A.S."/>
            <person name="Younus H."/>
            <person name="Chow J."/>
            <person name="Chiniquy J."/>
            <person name="Lipzen A."/>
            <person name="Tritt A."/>
            <person name="Sun H."/>
            <person name="Haridas S."/>
            <person name="LaButti K."/>
            <person name="Ohm R.A."/>
            <person name="Kues U."/>
            <person name="Blanchette R.A."/>
            <person name="Grigoriev I.V."/>
            <person name="Minto R.E."/>
            <person name="Hibbett D.S."/>
        </authorList>
    </citation>
    <scope>NUCLEOTIDE SEQUENCE [LARGE SCALE GENOMIC DNA]</scope>
    <source>
        <strain evidence="1 2">ATCC 64428</strain>
    </source>
</reference>
<dbReference type="OrthoDB" id="3040495at2759"/>
<evidence type="ECO:0000313" key="2">
    <source>
        <dbReference type="Proteomes" id="UP000054144"/>
    </source>
</evidence>
<protein>
    <submittedName>
        <fullName evidence="1">Uncharacterized protein</fullName>
    </submittedName>
</protein>
<dbReference type="AlphaFoldDB" id="A0A0D7A9N9"/>